<protein>
    <submittedName>
        <fullName evidence="1">Uncharacterized protein</fullName>
    </submittedName>
</protein>
<reference evidence="1" key="1">
    <citation type="journal article" date="2022" name="Front. Genet.">
        <title>Chromosome-Scale Assembly of the Dendrobium nobile Genome Provides Insights Into the Molecular Mechanism of the Biosynthesis of the Medicinal Active Ingredient of Dendrobium.</title>
        <authorList>
            <person name="Xu Q."/>
            <person name="Niu S.-C."/>
            <person name="Li K.-L."/>
            <person name="Zheng P.-J."/>
            <person name="Zhang X.-J."/>
            <person name="Jia Y."/>
            <person name="Liu Y."/>
            <person name="Niu Y.-X."/>
            <person name="Yu L.-H."/>
            <person name="Chen D.-F."/>
            <person name="Zhang G.-Q."/>
        </authorList>
    </citation>
    <scope>NUCLEOTIDE SEQUENCE</scope>
    <source>
        <tissue evidence="1">Leaf</tissue>
    </source>
</reference>
<evidence type="ECO:0000313" key="1">
    <source>
        <dbReference type="EMBL" id="KAI0494890.1"/>
    </source>
</evidence>
<evidence type="ECO:0000313" key="2">
    <source>
        <dbReference type="Proteomes" id="UP000829196"/>
    </source>
</evidence>
<name>A0A8T3AFF0_DENNO</name>
<dbReference type="Proteomes" id="UP000829196">
    <property type="component" value="Unassembled WGS sequence"/>
</dbReference>
<sequence length="105" mass="11088">MAAEEIGMVVGMIGMEVGMTDLGEVAAVTVMDLIVVEIAIVDVAEIVEVVVDQGVIVIIVIVLVRMNARVAAAIAVDEVVTFVSGGQLWWSCLCQKLYGGVLLAW</sequence>
<organism evidence="1 2">
    <name type="scientific">Dendrobium nobile</name>
    <name type="common">Orchid</name>
    <dbReference type="NCBI Taxonomy" id="94219"/>
    <lineage>
        <taxon>Eukaryota</taxon>
        <taxon>Viridiplantae</taxon>
        <taxon>Streptophyta</taxon>
        <taxon>Embryophyta</taxon>
        <taxon>Tracheophyta</taxon>
        <taxon>Spermatophyta</taxon>
        <taxon>Magnoliopsida</taxon>
        <taxon>Liliopsida</taxon>
        <taxon>Asparagales</taxon>
        <taxon>Orchidaceae</taxon>
        <taxon>Epidendroideae</taxon>
        <taxon>Malaxideae</taxon>
        <taxon>Dendrobiinae</taxon>
        <taxon>Dendrobium</taxon>
    </lineage>
</organism>
<keyword evidence="2" id="KW-1185">Reference proteome</keyword>
<dbReference type="AlphaFoldDB" id="A0A8T3AFF0"/>
<dbReference type="EMBL" id="JAGYWB010000017">
    <property type="protein sequence ID" value="KAI0494890.1"/>
    <property type="molecule type" value="Genomic_DNA"/>
</dbReference>
<gene>
    <name evidence="1" type="ORF">KFK09_025036</name>
</gene>
<proteinExistence type="predicted"/>
<comment type="caution">
    <text evidence="1">The sequence shown here is derived from an EMBL/GenBank/DDBJ whole genome shotgun (WGS) entry which is preliminary data.</text>
</comment>
<accession>A0A8T3AFF0</accession>